<dbReference type="InterPro" id="IPR051560">
    <property type="entry name" value="MAM_domain-containing"/>
</dbReference>
<dbReference type="Pfam" id="PF18911">
    <property type="entry name" value="PKD_4"/>
    <property type="match status" value="1"/>
</dbReference>
<dbReference type="SUPFAM" id="SSF49899">
    <property type="entry name" value="Concanavalin A-like lectins/glucanases"/>
    <property type="match status" value="1"/>
</dbReference>
<dbReference type="InterPro" id="IPR013320">
    <property type="entry name" value="ConA-like_dom_sf"/>
</dbReference>
<dbReference type="KEGG" id="oho:Oweho_3484"/>
<dbReference type="InterPro" id="IPR003961">
    <property type="entry name" value="FN3_dom"/>
</dbReference>
<dbReference type="InterPro" id="IPR036415">
    <property type="entry name" value="Lamin_tail_dom_sf"/>
</dbReference>
<dbReference type="PROSITE" id="PS51841">
    <property type="entry name" value="LTD"/>
    <property type="match status" value="1"/>
</dbReference>
<accession>G8R6H0</accession>
<dbReference type="CDD" id="cd06263">
    <property type="entry name" value="MAM"/>
    <property type="match status" value="1"/>
</dbReference>
<feature type="domain" description="LTD" evidence="6">
    <location>
        <begin position="1704"/>
        <end position="1844"/>
    </location>
</feature>
<evidence type="ECO:0000259" key="5">
    <source>
        <dbReference type="PROSITE" id="PS50853"/>
    </source>
</evidence>
<dbReference type="EMBL" id="CP003156">
    <property type="protein sequence ID" value="AEV34433.1"/>
    <property type="molecule type" value="Genomic_DNA"/>
</dbReference>
<evidence type="ECO:0000313" key="7">
    <source>
        <dbReference type="EMBL" id="AEV34433.1"/>
    </source>
</evidence>
<feature type="domain" description="PKD" evidence="4">
    <location>
        <begin position="2051"/>
        <end position="2113"/>
    </location>
</feature>
<dbReference type="InterPro" id="IPR036116">
    <property type="entry name" value="FN3_sf"/>
</dbReference>
<dbReference type="InterPro" id="IPR013783">
    <property type="entry name" value="Ig-like_fold"/>
</dbReference>
<sequence>MKRLLLSLTTLLNVFYASGIDAESAGPHVNNSTNAVSAKTVEEVEAPTSLEVSSSSAFYAGCGVVSTFPYSEGFEGVNWVSGSGSNNTGFMIDSCWTGSSSAGSTYSWGTSTGASSTGSYGPSYGFGGSGNYVYTEASGVSSGDMANLASPSFDLSSLNFPELNFRYHMYGSGMGDFMVWAWNGTSYDTIMSVTGDQGNSWLEATLDLSAYKTATTHLVFHAVRNGFRSDMAIDNIMVSNGSPCIAPTNLQSSNVTASSATISWNYGGTAPSLTLYYVSKDSAIGTGTSVQVTSSPYVMSGLFGNSAHDVYITANCSGTNGISDTVGPVSFTTSCGGIGMATPFTETFNTTSTGSSSNPSEPTCWSYEETSGAKGYAYTDGGSAYAAGFARGGIGNSFRFYTSSTIADGDSMALVSPKIANMTTTPKQMELWIRSRSSGSSYDVKVVVGTVAGQNMLNTFVPLDTISIGNNTAYQNFTVLFNTANGYNGTHEYMAILDMSDGNDSYNMDDITISDAPNCLPSTNLVISNITNSGADLSWTAGQGIHQEIVYGPVGFSQATATVHKATGTSYTISGLWDDDCFEVYVRDSCASGYSPWAGPYSFCTLCNYYNTPLVEGFETTPTGGNTNPSTPDCWSFVHTGAGDGYGFTHDSPGDSKTDSTYFYLHTNNNPASNDLMGLVSPGINGLTAGDKQIELWARSRHPYAIHDINLIVGTVVSPLDMSTFIPIDTFHIGNNTTYQHFSTEITTANGYNGTHSYLAVLDNSTTGSYAFIDDITIGEIPTCTASSNLAAAGQGYDSAYVSWTAGQGLAYNLEFGPVGFTQGNGTLVKGITNPYAGINGLSGATCYDIYVRDSCASGLSPWFGPISFCTTCSPVAIPITENFDTTASGSTSNPSPPVCWSYYENQNVSGYGNTSTTGIPNGAKHWRMYSPTSSATDTIALISPAIAGITNGDKMISFYSKTAGASFSKVVVGTSPSNTSLKNFTPIDTLTTDGASYSTKFEVYLDQVSGYNGKDEYIVIMHGNATTHTYVYVDDIIIDDIPPCTAPYNLGVSNITSSGATLSWSTSGGSGFRVEYGPVGFTQGTGTTANGTVVSNSTSPTTIGGLAPNTTYQFYVADNCDSSTFAGPFSFTTTCTGQLSGIYSVGSPTADFSDLDTAFSVLSNCGITGPVTLNLQGGNHSVFSMRLGHIDGASATNTVSIVGGTVSADTLNYGSGSNILLELDSTNYVTFKNINIYAPNASRMVWMHSQAEHITFDSINFFGGATTSSNHYLIVASSSPTSIISGNGDNVSNFTLKNSNLYGGYLSMIILSRNASNKSSNFTIENNNFIDPYYYGIRMYNVDNVNISSNKINCTGPSSYAILLQDADYLTIEGNETKAGNYGLYINGSNKTGAPSRSTIINNMFIGGNYGVYFQSTKHVNIYHNSIFGDNRGFHFQANFNNNFDMINNIVVSDMGEAIFASNDPVSAVFDYNLYYTNGSTPFQLNSTNYATLAAWQTAAPTENDSSLYGDPLFIAPDDLRIILGTLANDKGDNTVGVLTDIDQNTRPASGSIRVDIGAYEYSPIVTDLSMVEGGFKRSLCLSQNDTVEIKVENITGSNINLVTDSIIVSWDVTGPINSSGTVVADTGNLPLGDTLSLMALGVDLSVPGTYLLNAYIEPTSYNAYLLNDTLIQTSIVINPLWEVSPIGDTLYSTTDSSDLVVKSPFFGEEAFFITEICQYAGSGTGTPSGGAPSWLIADDYIEITGTPGADLEGITLEQWSLSNMEGTYTFPKGTILGPNGTAIIAVGDLGSSVPSPSDFYYHGNGTFGGTYSSGEASGRILKDANNNIIDAVGYHTGYTFPTAAGVSPNDWSGSAISGSSSWGIRLEGPDMNSPAGWVKSTQDPNAVNNMVTVPSVPSSIGFTWSKVVNGNLVQVDTVPEIKIGESTPGIFFYVASYTNACGTFTDTVTIYSFVTGCPGPTNITSSTSCTEATITWTSDVNTTDSYIEYGLAGFTYGSGTPVVSSASPQVISGLSPNTAYDFYIIDSCTAAGFSTPVKVTDSTQNGFTSATFTWMQSATSISNATVDFDASNSVNGITYTWDFGDGSAAGSGAMPTHQYTANGQFYVTVDVEGPCDTTSFGDTILVEQISISEIPNMGQSFDIYPNPTNGKVYVELNLSVVSDATLRVRNFMGQEVYQRELGTVSNDNIIELDLTEQAGGVYFIEVLSNGDSSVKRVVIQY</sequence>
<evidence type="ECO:0000259" key="6">
    <source>
        <dbReference type="PROSITE" id="PS51841"/>
    </source>
</evidence>
<dbReference type="InterPro" id="IPR039448">
    <property type="entry name" value="Beta_helix"/>
</dbReference>
<dbReference type="SMART" id="SM00137">
    <property type="entry name" value="MAM"/>
    <property type="match status" value="1"/>
</dbReference>
<dbReference type="InterPro" id="IPR001322">
    <property type="entry name" value="Lamin_tail_dom"/>
</dbReference>
<feature type="domain" description="Fibronectin type-III" evidence="5">
    <location>
        <begin position="1047"/>
        <end position="1141"/>
    </location>
</feature>
<dbReference type="PROSITE" id="PS50093">
    <property type="entry name" value="PKD"/>
    <property type="match status" value="1"/>
</dbReference>
<dbReference type="CDD" id="cd00146">
    <property type="entry name" value="PKD"/>
    <property type="match status" value="1"/>
</dbReference>
<dbReference type="eggNOG" id="COG3291">
    <property type="taxonomic scope" value="Bacteria"/>
</dbReference>
<dbReference type="PANTHER" id="PTHR23282">
    <property type="entry name" value="APICAL ENDOSOMAL GLYCOPROTEIN PRECURSOR"/>
    <property type="match status" value="1"/>
</dbReference>
<dbReference type="SUPFAM" id="SSF51126">
    <property type="entry name" value="Pectin lyase-like"/>
    <property type="match status" value="1"/>
</dbReference>
<dbReference type="InterPro" id="IPR026444">
    <property type="entry name" value="Secre_tail"/>
</dbReference>
<dbReference type="GO" id="GO:0005975">
    <property type="term" value="P:carbohydrate metabolic process"/>
    <property type="evidence" value="ECO:0007669"/>
    <property type="project" value="UniProtKB-ARBA"/>
</dbReference>
<evidence type="ECO:0000256" key="2">
    <source>
        <dbReference type="SAM" id="SignalP"/>
    </source>
</evidence>
<evidence type="ECO:0000256" key="1">
    <source>
        <dbReference type="ARBA" id="ARBA00022729"/>
    </source>
</evidence>
<dbReference type="PROSITE" id="PS50853">
    <property type="entry name" value="FN3"/>
    <property type="match status" value="4"/>
</dbReference>
<dbReference type="InterPro" id="IPR011050">
    <property type="entry name" value="Pectin_lyase_fold/virulence"/>
</dbReference>
<dbReference type="InterPro" id="IPR000998">
    <property type="entry name" value="MAM_dom"/>
</dbReference>
<reference evidence="7 8" key="1">
    <citation type="journal article" date="2012" name="Stand. Genomic Sci.">
        <title>Genome sequence of the orange-pigmented seawater bacterium Owenweeksia hongkongensis type strain (UST20020801(T)).</title>
        <authorList>
            <person name="Riedel T."/>
            <person name="Held B."/>
            <person name="Nolan M."/>
            <person name="Lucas S."/>
            <person name="Lapidus A."/>
            <person name="Tice H."/>
            <person name="Del Rio T.G."/>
            <person name="Cheng J.F."/>
            <person name="Han C."/>
            <person name="Tapia R."/>
            <person name="Goodwin L.A."/>
            <person name="Pitluck S."/>
            <person name="Liolios K."/>
            <person name="Mavromatis K."/>
            <person name="Pagani I."/>
            <person name="Ivanova N."/>
            <person name="Mikhailova N."/>
            <person name="Pati A."/>
            <person name="Chen A."/>
            <person name="Palaniappan K."/>
            <person name="Rohde M."/>
            <person name="Tindall B.J."/>
            <person name="Detter J.C."/>
            <person name="Goker M."/>
            <person name="Woyke T."/>
            <person name="Bristow J."/>
            <person name="Eisen J.A."/>
            <person name="Markowitz V."/>
            <person name="Hugenholtz P."/>
            <person name="Klenk H.P."/>
            <person name="Kyrpides N.C."/>
        </authorList>
    </citation>
    <scope>NUCLEOTIDE SEQUENCE</scope>
    <source>
        <strain evidence="8">DSM 17368 / JCM 12287 / NRRL B-23963</strain>
    </source>
</reference>
<dbReference type="PANTHER" id="PTHR23282:SF101">
    <property type="entry name" value="MAM DOMAIN-CONTAINING PROTEIN"/>
    <property type="match status" value="1"/>
</dbReference>
<dbReference type="Pfam" id="PF13229">
    <property type="entry name" value="Beta_helix"/>
    <property type="match status" value="1"/>
</dbReference>
<dbReference type="RefSeq" id="WP_014203780.1">
    <property type="nucleotide sequence ID" value="NC_016599.1"/>
</dbReference>
<dbReference type="SUPFAM" id="SSF49299">
    <property type="entry name" value="PKD domain"/>
    <property type="match status" value="1"/>
</dbReference>
<dbReference type="GO" id="GO:0016020">
    <property type="term" value="C:membrane"/>
    <property type="evidence" value="ECO:0007669"/>
    <property type="project" value="InterPro"/>
</dbReference>
<dbReference type="SUPFAM" id="SSF49265">
    <property type="entry name" value="Fibronectin type III"/>
    <property type="match status" value="4"/>
</dbReference>
<dbReference type="SMART" id="SM00060">
    <property type="entry name" value="FN3"/>
    <property type="match status" value="5"/>
</dbReference>
<feature type="domain" description="MAM" evidence="3">
    <location>
        <begin position="64"/>
        <end position="246"/>
    </location>
</feature>
<feature type="domain" description="Fibronectin type-III" evidence="5">
    <location>
        <begin position="521"/>
        <end position="608"/>
    </location>
</feature>
<dbReference type="STRING" id="926562.Oweho_3484"/>
<keyword evidence="8" id="KW-1185">Reference proteome</keyword>
<dbReference type="PATRIC" id="fig|926562.3.peg.3504"/>
<evidence type="ECO:0000313" key="8">
    <source>
        <dbReference type="Proteomes" id="UP000005631"/>
    </source>
</evidence>
<dbReference type="CDD" id="cd00063">
    <property type="entry name" value="FN3"/>
    <property type="match status" value="3"/>
</dbReference>
<dbReference type="InterPro" id="IPR035986">
    <property type="entry name" value="PKD_dom_sf"/>
</dbReference>
<evidence type="ECO:0000259" key="3">
    <source>
        <dbReference type="PROSITE" id="PS50060"/>
    </source>
</evidence>
<dbReference type="Pfam" id="PF00629">
    <property type="entry name" value="MAM"/>
    <property type="match status" value="1"/>
</dbReference>
<dbReference type="InterPro" id="IPR022409">
    <property type="entry name" value="PKD/Chitinase_dom"/>
</dbReference>
<dbReference type="SMART" id="SM00089">
    <property type="entry name" value="PKD"/>
    <property type="match status" value="1"/>
</dbReference>
<dbReference type="Pfam" id="PF00041">
    <property type="entry name" value="fn3"/>
    <property type="match status" value="1"/>
</dbReference>
<proteinExistence type="predicted"/>
<feature type="domain" description="Fibronectin type-III" evidence="5">
    <location>
        <begin position="246"/>
        <end position="336"/>
    </location>
</feature>
<name>G8R6H0_OWEHD</name>
<dbReference type="PROSITE" id="PS50060">
    <property type="entry name" value="MAM_2"/>
    <property type="match status" value="1"/>
</dbReference>
<dbReference type="Pfam" id="PF18962">
    <property type="entry name" value="Por_Secre_tail"/>
    <property type="match status" value="1"/>
</dbReference>
<protein>
    <submittedName>
        <fullName evidence="7">PKD domain protein,fibronectin type III domain-containing protein</fullName>
    </submittedName>
</protein>
<dbReference type="HOGENOM" id="CLU_000825_0_0_10"/>
<dbReference type="Proteomes" id="UP000005631">
    <property type="component" value="Chromosome"/>
</dbReference>
<feature type="signal peptide" evidence="2">
    <location>
        <begin position="1"/>
        <end position="19"/>
    </location>
</feature>
<dbReference type="OrthoDB" id="975384at2"/>
<dbReference type="SUPFAM" id="SSF74853">
    <property type="entry name" value="Lamin A/C globular tail domain"/>
    <property type="match status" value="1"/>
</dbReference>
<organism evidence="7 8">
    <name type="scientific">Owenweeksia hongkongensis (strain DSM 17368 / CIP 108786 / JCM 12287 / NRRL B-23963 / UST20020801)</name>
    <dbReference type="NCBI Taxonomy" id="926562"/>
    <lineage>
        <taxon>Bacteria</taxon>
        <taxon>Pseudomonadati</taxon>
        <taxon>Bacteroidota</taxon>
        <taxon>Flavobacteriia</taxon>
        <taxon>Flavobacteriales</taxon>
        <taxon>Owenweeksiaceae</taxon>
        <taxon>Owenweeksia</taxon>
    </lineage>
</organism>
<evidence type="ECO:0000259" key="4">
    <source>
        <dbReference type="PROSITE" id="PS50093"/>
    </source>
</evidence>
<dbReference type="SMART" id="SM00710">
    <property type="entry name" value="PbH1"/>
    <property type="match status" value="5"/>
</dbReference>
<feature type="chain" id="PRO_5003515700" evidence="2">
    <location>
        <begin position="20"/>
        <end position="2223"/>
    </location>
</feature>
<dbReference type="Gene3D" id="2.60.40.10">
    <property type="entry name" value="Immunoglobulins"/>
    <property type="match status" value="4"/>
</dbReference>
<dbReference type="InterPro" id="IPR006626">
    <property type="entry name" value="PbH1"/>
</dbReference>
<gene>
    <name evidence="7" type="ordered locus">Oweho_3484</name>
</gene>
<dbReference type="Gene3D" id="2.60.120.200">
    <property type="match status" value="1"/>
</dbReference>
<dbReference type="NCBIfam" id="TIGR04183">
    <property type="entry name" value="Por_Secre_tail"/>
    <property type="match status" value="1"/>
</dbReference>
<dbReference type="InterPro" id="IPR000601">
    <property type="entry name" value="PKD_dom"/>
</dbReference>
<dbReference type="GO" id="GO:0004553">
    <property type="term" value="F:hydrolase activity, hydrolyzing O-glycosyl compounds"/>
    <property type="evidence" value="ECO:0007669"/>
    <property type="project" value="UniProtKB-ARBA"/>
</dbReference>
<keyword evidence="1 2" id="KW-0732">Signal</keyword>
<feature type="domain" description="Fibronectin type-III" evidence="5">
    <location>
        <begin position="786"/>
        <end position="875"/>
    </location>
</feature>